<protein>
    <submittedName>
        <fullName evidence="1">Uncharacterized protein</fullName>
    </submittedName>
</protein>
<dbReference type="AlphaFoldDB" id="A0A2M8D8H6"/>
<sequence length="62" mass="6964">MGVENEKCHFQRKINNVLSLDCYFPKGTLNMDTLDQTFGNDKGLQKVVDDARASVFALILNS</sequence>
<name>A0A2M8D8H6_9BACT</name>
<gene>
    <name evidence="1" type="ORF">CO087_01765</name>
</gene>
<proteinExistence type="predicted"/>
<dbReference type="EMBL" id="PFTL01000033">
    <property type="protein sequence ID" value="PJB83454.1"/>
    <property type="molecule type" value="Genomic_DNA"/>
</dbReference>
<comment type="caution">
    <text evidence="1">The sequence shown here is derived from an EMBL/GenBank/DDBJ whole genome shotgun (WGS) entry which is preliminary data.</text>
</comment>
<organism evidence="1 2">
    <name type="scientific">Candidatus Wolfebacteria bacterium CG_4_9_14_0_8_um_filter_39_46</name>
    <dbReference type="NCBI Taxonomy" id="1975064"/>
    <lineage>
        <taxon>Bacteria</taxon>
        <taxon>Candidatus Wolfeibacteriota</taxon>
    </lineage>
</organism>
<evidence type="ECO:0000313" key="2">
    <source>
        <dbReference type="Proteomes" id="UP000230577"/>
    </source>
</evidence>
<dbReference type="Proteomes" id="UP000230577">
    <property type="component" value="Unassembled WGS sequence"/>
</dbReference>
<reference evidence="2" key="1">
    <citation type="submission" date="2017-09" db="EMBL/GenBank/DDBJ databases">
        <title>Depth-based differentiation of microbial function through sediment-hosted aquifers and enrichment of novel symbionts in the deep terrestrial subsurface.</title>
        <authorList>
            <person name="Probst A.J."/>
            <person name="Ladd B."/>
            <person name="Jarett J.K."/>
            <person name="Geller-Mcgrath D.E."/>
            <person name="Sieber C.M.K."/>
            <person name="Emerson J.B."/>
            <person name="Anantharaman K."/>
            <person name="Thomas B.C."/>
            <person name="Malmstrom R."/>
            <person name="Stieglmeier M."/>
            <person name="Klingl A."/>
            <person name="Woyke T."/>
            <person name="Ryan C.M."/>
            <person name="Banfield J.F."/>
        </authorList>
    </citation>
    <scope>NUCLEOTIDE SEQUENCE [LARGE SCALE GENOMIC DNA]</scope>
</reference>
<evidence type="ECO:0000313" key="1">
    <source>
        <dbReference type="EMBL" id="PJB83454.1"/>
    </source>
</evidence>
<accession>A0A2M8D8H6</accession>